<feature type="region of interest" description="Disordered" evidence="1">
    <location>
        <begin position="174"/>
        <end position="196"/>
    </location>
</feature>
<reference evidence="2 3" key="1">
    <citation type="submission" date="2021-06" db="EMBL/GenBank/DDBJ databases">
        <authorList>
            <person name="Palmer J.M."/>
        </authorList>
    </citation>
    <scope>NUCLEOTIDE SEQUENCE [LARGE SCALE GENOMIC DNA]</scope>
    <source>
        <strain evidence="2 3">GA_2019</strain>
        <tissue evidence="2">Muscle</tissue>
    </source>
</reference>
<evidence type="ECO:0000313" key="3">
    <source>
        <dbReference type="Proteomes" id="UP001476798"/>
    </source>
</evidence>
<proteinExistence type="predicted"/>
<sequence length="223" mass="23691">MALVAMQDTPKFGLGHMSLVEPAIASLIVVLDEAMGTNARCPCPQCCINDDLLCRAYNSGSRLGEIGCVCLPLSGASSCLVGTVSPDGDPDEFSHDFRGAVWFSCACSLEELGPGFLYQATICGLHRRRSQHLGVGGSCRPLQSLLMANGMCPGFRLLFPLGMGSLAGSLPRLPTARGPRNDILETGSGTLHPGSTHPLDSSRYVLQFHRHPPITGQVRITTL</sequence>
<organism evidence="2 3">
    <name type="scientific">Goodea atripinnis</name>
    <dbReference type="NCBI Taxonomy" id="208336"/>
    <lineage>
        <taxon>Eukaryota</taxon>
        <taxon>Metazoa</taxon>
        <taxon>Chordata</taxon>
        <taxon>Craniata</taxon>
        <taxon>Vertebrata</taxon>
        <taxon>Euteleostomi</taxon>
        <taxon>Actinopterygii</taxon>
        <taxon>Neopterygii</taxon>
        <taxon>Teleostei</taxon>
        <taxon>Neoteleostei</taxon>
        <taxon>Acanthomorphata</taxon>
        <taxon>Ovalentaria</taxon>
        <taxon>Atherinomorphae</taxon>
        <taxon>Cyprinodontiformes</taxon>
        <taxon>Goodeidae</taxon>
        <taxon>Goodea</taxon>
    </lineage>
</organism>
<comment type="caution">
    <text evidence="2">The sequence shown here is derived from an EMBL/GenBank/DDBJ whole genome shotgun (WGS) entry which is preliminary data.</text>
</comment>
<gene>
    <name evidence="2" type="ORF">GOODEAATRI_006953</name>
</gene>
<accession>A0ABV0N9Y5</accession>
<keyword evidence="3" id="KW-1185">Reference proteome</keyword>
<evidence type="ECO:0000256" key="1">
    <source>
        <dbReference type="SAM" id="MobiDB-lite"/>
    </source>
</evidence>
<evidence type="ECO:0000313" key="2">
    <source>
        <dbReference type="EMBL" id="MEQ2167714.1"/>
    </source>
</evidence>
<dbReference type="Proteomes" id="UP001476798">
    <property type="component" value="Unassembled WGS sequence"/>
</dbReference>
<name>A0ABV0N9Y5_9TELE</name>
<protein>
    <submittedName>
        <fullName evidence="2">Uncharacterized protein</fullName>
    </submittedName>
</protein>
<dbReference type="EMBL" id="JAHRIO010030326">
    <property type="protein sequence ID" value="MEQ2167714.1"/>
    <property type="molecule type" value="Genomic_DNA"/>
</dbReference>